<reference evidence="1" key="1">
    <citation type="submission" date="2014-09" db="EMBL/GenBank/DDBJ databases">
        <authorList>
            <person name="Magalhaes I.L.F."/>
            <person name="Oliveira U."/>
            <person name="Santos F.R."/>
            <person name="Vidigal T.H.D.A."/>
            <person name="Brescovit A.D."/>
            <person name="Santos A.J."/>
        </authorList>
    </citation>
    <scope>NUCLEOTIDE SEQUENCE</scope>
    <source>
        <tissue evidence="1">Shoot tissue taken approximately 20 cm above the soil surface</tissue>
    </source>
</reference>
<dbReference type="AlphaFoldDB" id="A0A0A9GKQ5"/>
<dbReference type="EMBL" id="GBRH01172201">
    <property type="protein sequence ID" value="JAE25695.1"/>
    <property type="molecule type" value="Transcribed_RNA"/>
</dbReference>
<reference evidence="1" key="2">
    <citation type="journal article" date="2015" name="Data Brief">
        <title>Shoot transcriptome of the giant reed, Arundo donax.</title>
        <authorList>
            <person name="Barrero R.A."/>
            <person name="Guerrero F.D."/>
            <person name="Moolhuijzen P."/>
            <person name="Goolsby J.A."/>
            <person name="Tidwell J."/>
            <person name="Bellgard S.E."/>
            <person name="Bellgard M.I."/>
        </authorList>
    </citation>
    <scope>NUCLEOTIDE SEQUENCE</scope>
    <source>
        <tissue evidence="1">Shoot tissue taken approximately 20 cm above the soil surface</tissue>
    </source>
</reference>
<protein>
    <submittedName>
        <fullName evidence="1">Uncharacterized protein</fullName>
    </submittedName>
</protein>
<name>A0A0A9GKQ5_ARUDO</name>
<evidence type="ECO:0000313" key="1">
    <source>
        <dbReference type="EMBL" id="JAE25695.1"/>
    </source>
</evidence>
<organism evidence="1">
    <name type="scientific">Arundo donax</name>
    <name type="common">Giant reed</name>
    <name type="synonym">Donax arundinaceus</name>
    <dbReference type="NCBI Taxonomy" id="35708"/>
    <lineage>
        <taxon>Eukaryota</taxon>
        <taxon>Viridiplantae</taxon>
        <taxon>Streptophyta</taxon>
        <taxon>Embryophyta</taxon>
        <taxon>Tracheophyta</taxon>
        <taxon>Spermatophyta</taxon>
        <taxon>Magnoliopsida</taxon>
        <taxon>Liliopsida</taxon>
        <taxon>Poales</taxon>
        <taxon>Poaceae</taxon>
        <taxon>PACMAD clade</taxon>
        <taxon>Arundinoideae</taxon>
        <taxon>Arundineae</taxon>
        <taxon>Arundo</taxon>
    </lineage>
</organism>
<sequence>MFCSWPERCYQALSKVSPSSNSLSCLLDCQRLGASCFN</sequence>
<proteinExistence type="predicted"/>
<accession>A0A0A9GKQ5</accession>